<dbReference type="OrthoDB" id="442460at2759"/>
<dbReference type="GO" id="GO:0005737">
    <property type="term" value="C:cytoplasm"/>
    <property type="evidence" value="ECO:0007669"/>
    <property type="project" value="TreeGrafter"/>
</dbReference>
<dbReference type="InterPro" id="IPR003653">
    <property type="entry name" value="Peptidase_C48_C"/>
</dbReference>
<feature type="compositionally biased region" description="Basic and acidic residues" evidence="6">
    <location>
        <begin position="24"/>
        <end position="36"/>
    </location>
</feature>
<keyword evidence="4" id="KW-0833">Ubl conjugation pathway</keyword>
<keyword evidence="9" id="KW-1185">Reference proteome</keyword>
<evidence type="ECO:0000256" key="2">
    <source>
        <dbReference type="ARBA" id="ARBA00022553"/>
    </source>
</evidence>
<protein>
    <submittedName>
        <fullName evidence="8">Cysteine proteinase</fullName>
    </submittedName>
</protein>
<dbReference type="PANTHER" id="PTHR46896">
    <property type="entry name" value="SENTRIN-SPECIFIC PROTEASE"/>
    <property type="match status" value="1"/>
</dbReference>
<feature type="compositionally biased region" description="Basic and acidic residues" evidence="6">
    <location>
        <begin position="417"/>
        <end position="429"/>
    </location>
</feature>
<proteinExistence type="inferred from homology"/>
<feature type="region of interest" description="Disordered" evidence="6">
    <location>
        <begin position="673"/>
        <end position="711"/>
    </location>
</feature>
<comment type="caution">
    <text evidence="8">The sequence shown here is derived from an EMBL/GenBank/DDBJ whole genome shotgun (WGS) entry which is preliminary data.</text>
</comment>
<feature type="region of interest" description="Disordered" evidence="6">
    <location>
        <begin position="1"/>
        <end position="87"/>
    </location>
</feature>
<dbReference type="Gene3D" id="3.40.395.10">
    <property type="entry name" value="Adenoviral Proteinase, Chain A"/>
    <property type="match status" value="2"/>
</dbReference>
<dbReference type="PROSITE" id="PS50600">
    <property type="entry name" value="ULP_PROTEASE"/>
    <property type="match status" value="1"/>
</dbReference>
<feature type="compositionally biased region" description="Acidic residues" evidence="6">
    <location>
        <begin position="985"/>
        <end position="997"/>
    </location>
</feature>
<dbReference type="Pfam" id="PF02902">
    <property type="entry name" value="Peptidase_C48"/>
    <property type="match status" value="2"/>
</dbReference>
<sequence length="1027" mass="114788">MASNVLPQKDRNSINELSSAANGTDRRPPKNNRDASSRAIWKNQTATAIPVPGQSRRRLTDPYTPTTFTANRTASQTLTKRPKRPPSRINLRETELSVIRGKSKGKQKAVLAPPYDVVNVDDDEDLGQPLPLSATRAHSSPDQLDCIRDRIHSPRLTELETQVRLPPIHPFEQGDDANAPSSSKASHIFRHHTQSSSDPIEEYQPSLPPARPTPTLGRVREMVSEINAHNQSIGLGAPHVDLAKQERAKTKDRMKPKRGKILVVGAAPHVQNPRLQVKRAFIGLDEFGEKQTSFQYSSKQLILTIHCKPPKSLTFALDREVFRLSMSNRQADEPFLAFSATRFGYLRSSHPQLDQSEEGSIDSERVLLLFEDDQPGLKDKIAGLVEVTRSLDGAEYLDGAGARGMFEREMRLLEDLKRQRSSDGSEGSKTRRTVPTTKPISGVKRKIPDEEDQVTPRKRSTNPSQDVSIMDHKSSAEAVGPRRRSARQILIADDALRQPRQPRLDPDEIILVYPPNTTGAVTIKNSDLERLRPGEFLNDTLIEFGLKLWLKDLEESHPELAKDVYVFSSFFYKKLKVRNVEDGYQSVRKWTSKFDIFQKKYIIVPINENLHWYLAIIYEPEHILLPPVTAPPRLTRKMGWRKATDAPVNNVALSKIPQTPEEDLAELTNEMLISPRDRSKTPSDVQEVVDQLEPESEDELIGGGPTDSPLTDMEALESVHATGGRARSLSASESGSRSILLNLNDDTNMSEDEPPIEPQPSVESESNDIIIDKTPSPDPSPLLFNNVNVKRFYGKSSKAPAPDFTTPPMFHGVDDQTNAEATPEVQMGDPLPPRTYIFTLDSLGTRHTAVYKTLNTYLKLEAKDKKDYDLTSEGVGMQALVPYQPNHCDCGVYLLHFAQTFMKDPGTYCNTIKRRRGAGYDLRQRQIDWDDTSVGDYREKLAARIKELSVIWKRDKGVKNPDVQEAQADPSTRASSSKTSPEIDVVPDSEGSDEDIEIVGMSRVHAGGKAKGTPRTKGRSQASRLRG</sequence>
<dbReference type="GO" id="GO:0005634">
    <property type="term" value="C:nucleus"/>
    <property type="evidence" value="ECO:0007669"/>
    <property type="project" value="TreeGrafter"/>
</dbReference>
<feature type="region of interest" description="Disordered" evidence="6">
    <location>
        <begin position="745"/>
        <end position="765"/>
    </location>
</feature>
<evidence type="ECO:0000313" key="8">
    <source>
        <dbReference type="EMBL" id="KAF9497731.1"/>
    </source>
</evidence>
<dbReference type="PANTHER" id="PTHR46896:SF3">
    <property type="entry name" value="FI06413P-RELATED"/>
    <property type="match status" value="1"/>
</dbReference>
<gene>
    <name evidence="8" type="ORF">BDN71DRAFT_1444567</name>
</gene>
<evidence type="ECO:0000256" key="1">
    <source>
        <dbReference type="ARBA" id="ARBA00005234"/>
    </source>
</evidence>
<reference evidence="8" key="1">
    <citation type="submission" date="2020-11" db="EMBL/GenBank/DDBJ databases">
        <authorList>
            <consortium name="DOE Joint Genome Institute"/>
            <person name="Ahrendt S."/>
            <person name="Riley R."/>
            <person name="Andreopoulos W."/>
            <person name="Labutti K."/>
            <person name="Pangilinan J."/>
            <person name="Ruiz-Duenas F.J."/>
            <person name="Barrasa J.M."/>
            <person name="Sanchez-Garcia M."/>
            <person name="Camarero S."/>
            <person name="Miyauchi S."/>
            <person name="Serrano A."/>
            <person name="Linde D."/>
            <person name="Babiker R."/>
            <person name="Drula E."/>
            <person name="Ayuso-Fernandez I."/>
            <person name="Pacheco R."/>
            <person name="Padilla G."/>
            <person name="Ferreira P."/>
            <person name="Barriuso J."/>
            <person name="Kellner H."/>
            <person name="Castanera R."/>
            <person name="Alfaro M."/>
            <person name="Ramirez L."/>
            <person name="Pisabarro A.G."/>
            <person name="Kuo A."/>
            <person name="Tritt A."/>
            <person name="Lipzen A."/>
            <person name="He G."/>
            <person name="Yan M."/>
            <person name="Ng V."/>
            <person name="Cullen D."/>
            <person name="Martin F."/>
            <person name="Rosso M.-N."/>
            <person name="Henrissat B."/>
            <person name="Hibbett D."/>
            <person name="Martinez A.T."/>
            <person name="Grigoriev I.V."/>
        </authorList>
    </citation>
    <scope>NUCLEOTIDE SEQUENCE</scope>
    <source>
        <strain evidence="8">ATCC 90797</strain>
    </source>
</reference>
<dbReference type="InterPro" id="IPR051947">
    <property type="entry name" value="Sentrin-specific_protease"/>
</dbReference>
<accession>A0A9P6A5S6</accession>
<evidence type="ECO:0000256" key="4">
    <source>
        <dbReference type="ARBA" id="ARBA00022786"/>
    </source>
</evidence>
<dbReference type="Proteomes" id="UP000807025">
    <property type="component" value="Unassembled WGS sequence"/>
</dbReference>
<feature type="compositionally biased region" description="Polar residues" evidence="6">
    <location>
        <begin position="63"/>
        <end position="79"/>
    </location>
</feature>
<evidence type="ECO:0000256" key="3">
    <source>
        <dbReference type="ARBA" id="ARBA00022670"/>
    </source>
</evidence>
<dbReference type="GO" id="GO:0006508">
    <property type="term" value="P:proteolysis"/>
    <property type="evidence" value="ECO:0007669"/>
    <property type="project" value="UniProtKB-KW"/>
</dbReference>
<name>A0A9P6A5S6_PLEER</name>
<evidence type="ECO:0000256" key="6">
    <source>
        <dbReference type="SAM" id="MobiDB-lite"/>
    </source>
</evidence>
<keyword evidence="5" id="KW-0378">Hydrolase</keyword>
<dbReference type="AlphaFoldDB" id="A0A9P6A5S6"/>
<keyword evidence="3" id="KW-0645">Protease</keyword>
<evidence type="ECO:0000313" key="9">
    <source>
        <dbReference type="Proteomes" id="UP000807025"/>
    </source>
</evidence>
<evidence type="ECO:0000259" key="7">
    <source>
        <dbReference type="PROSITE" id="PS50600"/>
    </source>
</evidence>
<feature type="compositionally biased region" description="Basic residues" evidence="6">
    <location>
        <begin position="1006"/>
        <end position="1018"/>
    </location>
</feature>
<dbReference type="GO" id="GO:0070139">
    <property type="term" value="F:SUMO-specific endopeptidase activity"/>
    <property type="evidence" value="ECO:0007669"/>
    <property type="project" value="TreeGrafter"/>
</dbReference>
<keyword evidence="2" id="KW-0597">Phosphoprotein</keyword>
<feature type="region of interest" description="Disordered" evidence="6">
    <location>
        <begin position="417"/>
        <end position="484"/>
    </location>
</feature>
<feature type="compositionally biased region" description="Acidic residues" evidence="6">
    <location>
        <begin position="690"/>
        <end position="700"/>
    </location>
</feature>
<dbReference type="InterPro" id="IPR038765">
    <property type="entry name" value="Papain-like_cys_pep_sf"/>
</dbReference>
<dbReference type="EMBL" id="MU154542">
    <property type="protein sequence ID" value="KAF9497731.1"/>
    <property type="molecule type" value="Genomic_DNA"/>
</dbReference>
<feature type="compositionally biased region" description="Polar residues" evidence="6">
    <location>
        <begin position="969"/>
        <end position="980"/>
    </location>
</feature>
<dbReference type="SUPFAM" id="SSF54001">
    <property type="entry name" value="Cysteine proteinases"/>
    <property type="match status" value="1"/>
</dbReference>
<dbReference type="GO" id="GO:0016926">
    <property type="term" value="P:protein desumoylation"/>
    <property type="evidence" value="ECO:0007669"/>
    <property type="project" value="TreeGrafter"/>
</dbReference>
<feature type="domain" description="Ubiquitin-like protease family profile" evidence="7">
    <location>
        <begin position="521"/>
        <end position="901"/>
    </location>
</feature>
<feature type="region of interest" description="Disordered" evidence="6">
    <location>
        <begin position="169"/>
        <end position="211"/>
    </location>
</feature>
<comment type="similarity">
    <text evidence="1">Belongs to the peptidase C48 family.</text>
</comment>
<feature type="region of interest" description="Disordered" evidence="6">
    <location>
        <begin position="961"/>
        <end position="1027"/>
    </location>
</feature>
<feature type="compositionally biased region" description="Polar residues" evidence="6">
    <location>
        <begin position="430"/>
        <end position="439"/>
    </location>
</feature>
<organism evidence="8 9">
    <name type="scientific">Pleurotus eryngii</name>
    <name type="common">Boletus of the steppes</name>
    <dbReference type="NCBI Taxonomy" id="5323"/>
    <lineage>
        <taxon>Eukaryota</taxon>
        <taxon>Fungi</taxon>
        <taxon>Dikarya</taxon>
        <taxon>Basidiomycota</taxon>
        <taxon>Agaricomycotina</taxon>
        <taxon>Agaricomycetes</taxon>
        <taxon>Agaricomycetidae</taxon>
        <taxon>Agaricales</taxon>
        <taxon>Pleurotineae</taxon>
        <taxon>Pleurotaceae</taxon>
        <taxon>Pleurotus</taxon>
    </lineage>
</organism>
<evidence type="ECO:0000256" key="5">
    <source>
        <dbReference type="ARBA" id="ARBA00022801"/>
    </source>
</evidence>